<feature type="transmembrane region" description="Helical" evidence="7">
    <location>
        <begin position="253"/>
        <end position="270"/>
    </location>
</feature>
<dbReference type="Pfam" id="PF02254">
    <property type="entry name" value="TrkA_N"/>
    <property type="match status" value="1"/>
</dbReference>
<organism evidence="9 10">
    <name type="scientific">Prauserella alba</name>
    <dbReference type="NCBI Taxonomy" id="176898"/>
    <lineage>
        <taxon>Bacteria</taxon>
        <taxon>Bacillati</taxon>
        <taxon>Actinomycetota</taxon>
        <taxon>Actinomycetes</taxon>
        <taxon>Pseudonocardiales</taxon>
        <taxon>Pseudonocardiaceae</taxon>
        <taxon>Prauserella</taxon>
    </lineage>
</organism>
<dbReference type="InterPro" id="IPR036291">
    <property type="entry name" value="NAD(P)-bd_dom_sf"/>
</dbReference>
<dbReference type="Pfam" id="PF00999">
    <property type="entry name" value="Na_H_Exchanger"/>
    <property type="match status" value="1"/>
</dbReference>
<evidence type="ECO:0000256" key="3">
    <source>
        <dbReference type="ARBA" id="ARBA00022448"/>
    </source>
</evidence>
<dbReference type="InterPro" id="IPR038770">
    <property type="entry name" value="Na+/solute_symporter_sf"/>
</dbReference>
<feature type="transmembrane region" description="Helical" evidence="7">
    <location>
        <begin position="111"/>
        <end position="130"/>
    </location>
</feature>
<dbReference type="Proteomes" id="UP001500467">
    <property type="component" value="Unassembled WGS sequence"/>
</dbReference>
<evidence type="ECO:0000256" key="4">
    <source>
        <dbReference type="ARBA" id="ARBA00022692"/>
    </source>
</evidence>
<feature type="transmembrane region" description="Helical" evidence="7">
    <location>
        <begin position="306"/>
        <end position="329"/>
    </location>
</feature>
<dbReference type="Gene3D" id="1.20.1530.20">
    <property type="match status" value="1"/>
</dbReference>
<dbReference type="RefSeq" id="WP_253853513.1">
    <property type="nucleotide sequence ID" value="NZ_BAAALM010000006.1"/>
</dbReference>
<dbReference type="PANTHER" id="PTHR42751">
    <property type="entry name" value="SODIUM/HYDROGEN EXCHANGER FAMILY/TRKA DOMAIN PROTEIN"/>
    <property type="match status" value="1"/>
</dbReference>
<feature type="transmembrane region" description="Helical" evidence="7">
    <location>
        <begin position="76"/>
        <end position="99"/>
    </location>
</feature>
<name>A0ABP4FUT6_9PSEU</name>
<keyword evidence="10" id="KW-1185">Reference proteome</keyword>
<comment type="subcellular location">
    <subcellularLocation>
        <location evidence="1">Membrane</location>
        <topology evidence="1">Multi-pass membrane protein</topology>
    </subcellularLocation>
</comment>
<feature type="transmembrane region" description="Helical" evidence="7">
    <location>
        <begin position="335"/>
        <end position="357"/>
    </location>
</feature>
<keyword evidence="3" id="KW-0813">Transport</keyword>
<feature type="transmembrane region" description="Helical" evidence="7">
    <location>
        <begin position="142"/>
        <end position="164"/>
    </location>
</feature>
<dbReference type="SUPFAM" id="SSF51735">
    <property type="entry name" value="NAD(P)-binding Rossmann-fold domains"/>
    <property type="match status" value="1"/>
</dbReference>
<keyword evidence="5 7" id="KW-1133">Transmembrane helix</keyword>
<feature type="domain" description="RCK N-terminal" evidence="8">
    <location>
        <begin position="387"/>
        <end position="505"/>
    </location>
</feature>
<keyword evidence="6 7" id="KW-0472">Membrane</keyword>
<dbReference type="PROSITE" id="PS51201">
    <property type="entry name" value="RCK_N"/>
    <property type="match status" value="1"/>
</dbReference>
<evidence type="ECO:0000256" key="1">
    <source>
        <dbReference type="ARBA" id="ARBA00004141"/>
    </source>
</evidence>
<evidence type="ECO:0000256" key="6">
    <source>
        <dbReference type="ARBA" id="ARBA00023136"/>
    </source>
</evidence>
<dbReference type="InterPro" id="IPR006153">
    <property type="entry name" value="Cation/H_exchanger_TM"/>
</dbReference>
<feature type="transmembrane region" description="Helical" evidence="7">
    <location>
        <begin position="276"/>
        <end position="294"/>
    </location>
</feature>
<evidence type="ECO:0000313" key="9">
    <source>
        <dbReference type="EMBL" id="GAA1201808.1"/>
    </source>
</evidence>
<protein>
    <submittedName>
        <fullName evidence="9">Cation:proton antiporter</fullName>
    </submittedName>
</protein>
<dbReference type="PANTHER" id="PTHR42751:SF1">
    <property type="entry name" value="CATION_PROTON ANTIPORTER YBAL-RELATED"/>
    <property type="match status" value="1"/>
</dbReference>
<evidence type="ECO:0000259" key="8">
    <source>
        <dbReference type="PROSITE" id="PS51201"/>
    </source>
</evidence>
<gene>
    <name evidence="9" type="ORF">GCM10009675_18270</name>
</gene>
<evidence type="ECO:0000256" key="2">
    <source>
        <dbReference type="ARBA" id="ARBA00005551"/>
    </source>
</evidence>
<comment type="caution">
    <text evidence="9">The sequence shown here is derived from an EMBL/GenBank/DDBJ whole genome shotgun (WGS) entry which is preliminary data.</text>
</comment>
<reference evidence="10" key="1">
    <citation type="journal article" date="2019" name="Int. J. Syst. Evol. Microbiol.">
        <title>The Global Catalogue of Microorganisms (GCM) 10K type strain sequencing project: providing services to taxonomists for standard genome sequencing and annotation.</title>
        <authorList>
            <consortium name="The Broad Institute Genomics Platform"/>
            <consortium name="The Broad Institute Genome Sequencing Center for Infectious Disease"/>
            <person name="Wu L."/>
            <person name="Ma J."/>
        </authorList>
    </citation>
    <scope>NUCLEOTIDE SEQUENCE [LARGE SCALE GENOMIC DNA]</scope>
    <source>
        <strain evidence="10">JCM 13022</strain>
    </source>
</reference>
<sequence>METAAIYLVAAFAAGGLALLVKLPPLVGFLVAGFGLHAAGIEQMPGLQTLADLGVMLLLFGIGLKLDVRSLLKARVWLTSLAHMALSVLLGVAVLSAIAPFGFALLAGADLAEMAIVALALSFSSTVFVVKVLDERRDNQTLYGRIAIGVLIMQDIVAVVVLTVSKGALPSPWALALVLLVPGVWLAGKVWDRIDSVELSALFGLTMALVPGYVLFDLVGLKGDLGALIIGVLLAGHRRAAELARLLLTGKEVLLIAFFVSIGLTGTPTWEAIGIAALLAVLLPVKTLAFFALLRLMRLRYRTATLASVALGNYSEFALIVATVVAATGGIAEDWVVVLALAVALSFLLSAVLNRLAPGIEAWVTRRFRERDAASLAQDDRPIDLGDADTVVLGMGRVGQAAVEQLHEAHGRRAVGVDHDSSRVEHLRGHGFDVVEADATDVDFWARVQRSGRVELVVLAMPFHGENLLVLDLLRKKGFTGRVAAIAQRGEEIEELRNLGADAAFNLYGSAGTNLADHAVETNSAPG</sequence>
<evidence type="ECO:0000256" key="7">
    <source>
        <dbReference type="SAM" id="Phobius"/>
    </source>
</evidence>
<accession>A0ABP4FUT6</accession>
<evidence type="ECO:0000313" key="10">
    <source>
        <dbReference type="Proteomes" id="UP001500467"/>
    </source>
</evidence>
<feature type="transmembrane region" description="Helical" evidence="7">
    <location>
        <begin position="44"/>
        <end position="64"/>
    </location>
</feature>
<keyword evidence="4 7" id="KW-0812">Transmembrane</keyword>
<dbReference type="Gene3D" id="3.40.50.720">
    <property type="entry name" value="NAD(P)-binding Rossmann-like Domain"/>
    <property type="match status" value="1"/>
</dbReference>
<evidence type="ECO:0000256" key="5">
    <source>
        <dbReference type="ARBA" id="ARBA00022989"/>
    </source>
</evidence>
<comment type="similarity">
    <text evidence="2">Belongs to the monovalent cation:proton antiporter 2 (CPA2) transporter (TC 2.A.37) family.</text>
</comment>
<dbReference type="InterPro" id="IPR003148">
    <property type="entry name" value="RCK_N"/>
</dbReference>
<dbReference type="EMBL" id="BAAALM010000006">
    <property type="protein sequence ID" value="GAA1201808.1"/>
    <property type="molecule type" value="Genomic_DNA"/>
</dbReference>
<feature type="transmembrane region" description="Helical" evidence="7">
    <location>
        <begin position="225"/>
        <end position="241"/>
    </location>
</feature>
<proteinExistence type="inferred from homology"/>